<organism evidence="2 3">
    <name type="scientific">Araneus ventricosus</name>
    <name type="common">Orbweaver spider</name>
    <name type="synonym">Epeira ventricosa</name>
    <dbReference type="NCBI Taxonomy" id="182803"/>
    <lineage>
        <taxon>Eukaryota</taxon>
        <taxon>Metazoa</taxon>
        <taxon>Ecdysozoa</taxon>
        <taxon>Arthropoda</taxon>
        <taxon>Chelicerata</taxon>
        <taxon>Arachnida</taxon>
        <taxon>Araneae</taxon>
        <taxon>Araneomorphae</taxon>
        <taxon>Entelegynae</taxon>
        <taxon>Araneoidea</taxon>
        <taxon>Araneidae</taxon>
        <taxon>Araneus</taxon>
    </lineage>
</organism>
<dbReference type="Proteomes" id="UP000499080">
    <property type="component" value="Unassembled WGS sequence"/>
</dbReference>
<feature type="compositionally biased region" description="Basic residues" evidence="1">
    <location>
        <begin position="65"/>
        <end position="75"/>
    </location>
</feature>
<evidence type="ECO:0000256" key="1">
    <source>
        <dbReference type="SAM" id="MobiDB-lite"/>
    </source>
</evidence>
<accession>A0A4Y2ILV6</accession>
<gene>
    <name evidence="2" type="ORF">AVEN_169888_1</name>
</gene>
<evidence type="ECO:0000313" key="3">
    <source>
        <dbReference type="Proteomes" id="UP000499080"/>
    </source>
</evidence>
<reference evidence="2 3" key="1">
    <citation type="journal article" date="2019" name="Sci. Rep.">
        <title>Orb-weaving spider Araneus ventricosus genome elucidates the spidroin gene catalogue.</title>
        <authorList>
            <person name="Kono N."/>
            <person name="Nakamura H."/>
            <person name="Ohtoshi R."/>
            <person name="Moran D.A.P."/>
            <person name="Shinohara A."/>
            <person name="Yoshida Y."/>
            <person name="Fujiwara M."/>
            <person name="Mori M."/>
            <person name="Tomita M."/>
            <person name="Arakawa K."/>
        </authorList>
    </citation>
    <scope>NUCLEOTIDE SEQUENCE [LARGE SCALE GENOMIC DNA]</scope>
</reference>
<protein>
    <submittedName>
        <fullName evidence="2">Uncharacterized protein</fullName>
    </submittedName>
</protein>
<feature type="region of interest" description="Disordered" evidence="1">
    <location>
        <begin position="65"/>
        <end position="84"/>
    </location>
</feature>
<evidence type="ECO:0000313" key="2">
    <source>
        <dbReference type="EMBL" id="GBM77956.1"/>
    </source>
</evidence>
<name>A0A4Y2ILV6_ARAVE</name>
<keyword evidence="3" id="KW-1185">Reference proteome</keyword>
<comment type="caution">
    <text evidence="2">The sequence shown here is derived from an EMBL/GenBank/DDBJ whole genome shotgun (WGS) entry which is preliminary data.</text>
</comment>
<sequence length="84" mass="9226">MEEAGTRGTALHAPLKPGLFKRKLHELDSPNLGGHFPHLPTPALASLKAHGNGLCLTRIIGPRLSPKRPLLKRRQPPQTSLRRC</sequence>
<proteinExistence type="predicted"/>
<dbReference type="EMBL" id="BGPR01002723">
    <property type="protein sequence ID" value="GBM77956.1"/>
    <property type="molecule type" value="Genomic_DNA"/>
</dbReference>
<dbReference type="AlphaFoldDB" id="A0A4Y2ILV6"/>